<accession>A0A5P2HA15</accession>
<dbReference type="Gene3D" id="3.40.50.2300">
    <property type="match status" value="1"/>
</dbReference>
<dbReference type="Pfam" id="PF00072">
    <property type="entry name" value="Response_reg"/>
    <property type="match status" value="1"/>
</dbReference>
<name>A0A5P2HA15_9BURK</name>
<feature type="modified residue" description="4-aspartylphosphate" evidence="2">
    <location>
        <position position="64"/>
    </location>
</feature>
<dbReference type="Proteomes" id="UP000322822">
    <property type="component" value="Chromosome 2"/>
</dbReference>
<evidence type="ECO:0000259" key="3">
    <source>
        <dbReference type="PROSITE" id="PS50110"/>
    </source>
</evidence>
<keyword evidence="1 2" id="KW-0597">Phosphoprotein</keyword>
<evidence type="ECO:0000256" key="2">
    <source>
        <dbReference type="PROSITE-ProRule" id="PRU00169"/>
    </source>
</evidence>
<dbReference type="SMART" id="SM00448">
    <property type="entry name" value="REC"/>
    <property type="match status" value="1"/>
</dbReference>
<dbReference type="OrthoDB" id="9103936at2"/>
<dbReference type="AlphaFoldDB" id="A0A5P2HA15"/>
<dbReference type="GO" id="GO:0000160">
    <property type="term" value="P:phosphorelay signal transduction system"/>
    <property type="evidence" value="ECO:0007669"/>
    <property type="project" value="InterPro"/>
</dbReference>
<dbReference type="SUPFAM" id="SSF52172">
    <property type="entry name" value="CheY-like"/>
    <property type="match status" value="1"/>
</dbReference>
<sequence length="128" mass="13777">MLGPDGRPIGRFAVVVDDDASVARATARLLRSASITVDIFTTGTALLARMAAQPAYRPACVILDVCMPEMDGLEVQQRLSDRAPAVIFITAHDLPEARDKALSSGAIGYLRKPFDGRQLIELVREALA</sequence>
<evidence type="ECO:0000313" key="4">
    <source>
        <dbReference type="EMBL" id="QET04454.1"/>
    </source>
</evidence>
<organism evidence="4 5">
    <name type="scientific">Cupriavidus pauculus</name>
    <dbReference type="NCBI Taxonomy" id="82633"/>
    <lineage>
        <taxon>Bacteria</taxon>
        <taxon>Pseudomonadati</taxon>
        <taxon>Pseudomonadota</taxon>
        <taxon>Betaproteobacteria</taxon>
        <taxon>Burkholderiales</taxon>
        <taxon>Burkholderiaceae</taxon>
        <taxon>Cupriavidus</taxon>
    </lineage>
</organism>
<feature type="domain" description="Response regulatory" evidence="3">
    <location>
        <begin position="12"/>
        <end position="127"/>
    </location>
</feature>
<dbReference type="PANTHER" id="PTHR44591:SF25">
    <property type="entry name" value="CHEMOTAXIS TWO-COMPONENT RESPONSE REGULATOR"/>
    <property type="match status" value="1"/>
</dbReference>
<evidence type="ECO:0000313" key="5">
    <source>
        <dbReference type="Proteomes" id="UP000322822"/>
    </source>
</evidence>
<reference evidence="4 5" key="1">
    <citation type="submission" date="2019-09" db="EMBL/GenBank/DDBJ databases">
        <title>FDA dAtabase for Regulatory Grade micrObial Sequences (FDA-ARGOS): Supporting development and validation of Infectious Disease Dx tests.</title>
        <authorList>
            <person name="Sciortino C."/>
            <person name="Tallon L."/>
            <person name="Sadzewicz L."/>
            <person name="Vavikolanu K."/>
            <person name="Mehta A."/>
            <person name="Aluvathingal J."/>
            <person name="Nadendla S."/>
            <person name="Nandy P."/>
            <person name="Geyer C."/>
            <person name="Yan Y."/>
            <person name="Sichtig H."/>
        </authorList>
    </citation>
    <scope>NUCLEOTIDE SEQUENCE [LARGE SCALE GENOMIC DNA]</scope>
    <source>
        <strain evidence="4 5">FDAARGOS_664</strain>
    </source>
</reference>
<dbReference type="InterPro" id="IPR001789">
    <property type="entry name" value="Sig_transdc_resp-reg_receiver"/>
</dbReference>
<dbReference type="InterPro" id="IPR050595">
    <property type="entry name" value="Bact_response_regulator"/>
</dbReference>
<dbReference type="InterPro" id="IPR011006">
    <property type="entry name" value="CheY-like_superfamily"/>
</dbReference>
<dbReference type="PROSITE" id="PS50110">
    <property type="entry name" value="RESPONSE_REGULATORY"/>
    <property type="match status" value="1"/>
</dbReference>
<proteinExistence type="predicted"/>
<protein>
    <submittedName>
        <fullName evidence="4">Response regulator</fullName>
    </submittedName>
</protein>
<dbReference type="PANTHER" id="PTHR44591">
    <property type="entry name" value="STRESS RESPONSE REGULATOR PROTEIN 1"/>
    <property type="match status" value="1"/>
</dbReference>
<dbReference type="EMBL" id="CP044067">
    <property type="protein sequence ID" value="QET04454.1"/>
    <property type="molecule type" value="Genomic_DNA"/>
</dbReference>
<gene>
    <name evidence="4" type="ORF">FOB72_20265</name>
</gene>
<evidence type="ECO:0000256" key="1">
    <source>
        <dbReference type="ARBA" id="ARBA00022553"/>
    </source>
</evidence>